<proteinExistence type="predicted"/>
<feature type="region of interest" description="Disordered" evidence="1">
    <location>
        <begin position="179"/>
        <end position="208"/>
    </location>
</feature>
<protein>
    <submittedName>
        <fullName evidence="2">Uncharacterized protein</fullName>
    </submittedName>
</protein>
<feature type="region of interest" description="Disordered" evidence="1">
    <location>
        <begin position="44"/>
        <end position="78"/>
    </location>
</feature>
<feature type="non-terminal residue" evidence="2">
    <location>
        <position position="1"/>
    </location>
</feature>
<reference evidence="2 3" key="1">
    <citation type="submission" date="2018-08" db="EMBL/GenBank/DDBJ databases">
        <title>Aphanomyces genome sequencing and annotation.</title>
        <authorList>
            <person name="Minardi D."/>
            <person name="Oidtmann B."/>
            <person name="Van Der Giezen M."/>
            <person name="Studholme D.J."/>
        </authorList>
    </citation>
    <scope>NUCLEOTIDE SEQUENCE [LARGE SCALE GENOMIC DNA]</scope>
    <source>
        <strain evidence="2 3">SA</strain>
    </source>
</reference>
<comment type="caution">
    <text evidence="2">The sequence shown here is derived from an EMBL/GenBank/DDBJ whole genome shotgun (WGS) entry which is preliminary data.</text>
</comment>
<feature type="compositionally biased region" description="Polar residues" evidence="1">
    <location>
        <begin position="1"/>
        <end position="17"/>
    </location>
</feature>
<name>A0A397C0R0_APHAT</name>
<evidence type="ECO:0000313" key="2">
    <source>
        <dbReference type="EMBL" id="RHY36584.1"/>
    </source>
</evidence>
<organism evidence="2 3">
    <name type="scientific">Aphanomyces astaci</name>
    <name type="common">Crayfish plague agent</name>
    <dbReference type="NCBI Taxonomy" id="112090"/>
    <lineage>
        <taxon>Eukaryota</taxon>
        <taxon>Sar</taxon>
        <taxon>Stramenopiles</taxon>
        <taxon>Oomycota</taxon>
        <taxon>Saprolegniomycetes</taxon>
        <taxon>Saprolegniales</taxon>
        <taxon>Verrucalvaceae</taxon>
        <taxon>Aphanomyces</taxon>
    </lineage>
</organism>
<dbReference type="Proteomes" id="UP000265716">
    <property type="component" value="Unassembled WGS sequence"/>
</dbReference>
<feature type="region of interest" description="Disordered" evidence="1">
    <location>
        <begin position="1"/>
        <end position="25"/>
    </location>
</feature>
<dbReference type="AlphaFoldDB" id="A0A397C0R0"/>
<feature type="compositionally biased region" description="Low complexity" evidence="1">
    <location>
        <begin position="60"/>
        <end position="74"/>
    </location>
</feature>
<sequence length="296" mass="31334">RQTGREMNTATAASSGGTIPLSPSFLGADASSIGLEFHGATRKRKVSDIDLPFVQPPPLSAENSGNSASNNNNGTLTARAEPGSFRIKIQRSTPRQGGGRVPTPPAVPSNTMSGFSYPAMQFNSLPTLMPQQYPPGMPTMPNTYMPNHLMGINPHPMHFQGHMMQPNPATYVPTSLGLPPPPQSLALAPQDSLLGNEGQDLGPPPPAPPRMAVEHSLMGGGIEVQPVRAVDTRNFDWNRRAAAAAAAAASSANVISEDDEQDEPSGRPRSESLPNISLGFLDGLTLHSESSFFKEI</sequence>
<gene>
    <name evidence="2" type="ORF">DYB38_013863</name>
</gene>
<accession>A0A397C0R0</accession>
<feature type="region of interest" description="Disordered" evidence="1">
    <location>
        <begin position="248"/>
        <end position="275"/>
    </location>
</feature>
<dbReference type="EMBL" id="QUTC01012498">
    <property type="protein sequence ID" value="RHY36584.1"/>
    <property type="molecule type" value="Genomic_DNA"/>
</dbReference>
<evidence type="ECO:0000313" key="3">
    <source>
        <dbReference type="Proteomes" id="UP000265716"/>
    </source>
</evidence>
<dbReference type="VEuPathDB" id="FungiDB:H257_01497"/>
<evidence type="ECO:0000256" key="1">
    <source>
        <dbReference type="SAM" id="MobiDB-lite"/>
    </source>
</evidence>